<dbReference type="Proteomes" id="UP000001261">
    <property type="component" value="Unassembled WGS sequence"/>
</dbReference>
<keyword evidence="2" id="KW-0812">Transmembrane</keyword>
<dbReference type="VEuPathDB" id="FungiDB:CIMG_09611"/>
<dbReference type="OMA" id="FPKFHQP"/>
<evidence type="ECO:0000313" key="5">
    <source>
        <dbReference type="Proteomes" id="UP000001261"/>
    </source>
</evidence>
<organism evidence="4 5">
    <name type="scientific">Coccidioides immitis (strain RS)</name>
    <name type="common">Valley fever fungus</name>
    <dbReference type="NCBI Taxonomy" id="246410"/>
    <lineage>
        <taxon>Eukaryota</taxon>
        <taxon>Fungi</taxon>
        <taxon>Dikarya</taxon>
        <taxon>Ascomycota</taxon>
        <taxon>Pezizomycotina</taxon>
        <taxon>Eurotiomycetes</taxon>
        <taxon>Eurotiomycetidae</taxon>
        <taxon>Onygenales</taxon>
        <taxon>Onygenaceae</taxon>
        <taxon>Coccidioides</taxon>
    </lineage>
</organism>
<sequence>MRLLIQILILSNLLRYPNIVAGAALVPRAGQQLVQDIVPPCSLSCLKDFISHNYPTSICSDTKSLGCLCTQKSRTGYAFGEAALQCVLASCPSPKDREFGVYNVCRDVFAAVPNTHTAIIATLTPSHTVPHSSHIGSMETSKITMSIISSTKDIAHEKTRTNITPTALATSTRKSTSTPGASHESKINADASMSFTLSSSMPAQTTVAIPSGSLPRNQIIGISVGVGAACLFGIGLLAFFVLCWRRCFQRRKNELFEIGGTMAEPSPRLFRKSLPRIPSTPVGAYNRSTFEPLTSIPGLRFHSGYQSSDFGPGKRPYTPSELAETDDIELESPSSMRTVSRLLPDKPDLETVVHPHPITEKLASARPSSAVTIFEEDADYRRSNPPEEHLDMFKSDCDLRTEGGLWSRGFPGNNSFLSPEVRTHPNTVKFTNPFAGVLHTPVDGTASPQIPRKGSVVELSSLHSSSHPQLSGHVDCRKTDSHIFRMRHSVASSTTSFETTASDEEGVNTRSSRATTRLSPVEESDSKFSPSKYLQVPPAAHYSHSVRGRNQWNPRPLRNGDSHNNPRRQPSSNEGNHTLEPGPCRPRAQPASYKDFGCKAESSAESAGNLSLPVNAHMCANLYIRPSRRPEQGLAEFNSGYGHEGRASLWERKLDPPRRGPRLVLRTD</sequence>
<dbReference type="OrthoDB" id="3946741at2759"/>
<keyword evidence="2" id="KW-1133">Transmembrane helix</keyword>
<feature type="signal peptide" evidence="3">
    <location>
        <begin position="1"/>
        <end position="22"/>
    </location>
</feature>
<dbReference type="GeneID" id="4558961"/>
<feature type="compositionally biased region" description="Polar residues" evidence="1">
    <location>
        <begin position="508"/>
        <end position="518"/>
    </location>
</feature>
<name>A0A0E1RW36_COCIM</name>
<proteinExistence type="predicted"/>
<dbReference type="AlphaFoldDB" id="A0A0E1RW36"/>
<evidence type="ECO:0000256" key="1">
    <source>
        <dbReference type="SAM" id="MobiDB-lite"/>
    </source>
</evidence>
<evidence type="ECO:0000256" key="3">
    <source>
        <dbReference type="SAM" id="SignalP"/>
    </source>
</evidence>
<evidence type="ECO:0000256" key="2">
    <source>
        <dbReference type="SAM" id="Phobius"/>
    </source>
</evidence>
<feature type="transmembrane region" description="Helical" evidence="2">
    <location>
        <begin position="219"/>
        <end position="244"/>
    </location>
</feature>
<accession>A0A0E1RW36</accession>
<reference evidence="5" key="2">
    <citation type="journal article" date="2010" name="Genome Res.">
        <title>Population genomic sequencing of Coccidioides fungi reveals recent hybridization and transposon control.</title>
        <authorList>
            <person name="Neafsey D.E."/>
            <person name="Barker B.M."/>
            <person name="Sharpton T.J."/>
            <person name="Stajich J.E."/>
            <person name="Park D.J."/>
            <person name="Whiston E."/>
            <person name="Hung C.-Y."/>
            <person name="McMahan C."/>
            <person name="White J."/>
            <person name="Sykes S."/>
            <person name="Heiman D."/>
            <person name="Young S."/>
            <person name="Zeng Q."/>
            <person name="Abouelleil A."/>
            <person name="Aftuck L."/>
            <person name="Bessette D."/>
            <person name="Brown A."/>
            <person name="FitzGerald M."/>
            <person name="Lui A."/>
            <person name="Macdonald J.P."/>
            <person name="Priest M."/>
            <person name="Orbach M.J."/>
            <person name="Galgiani J.N."/>
            <person name="Kirkland T.N."/>
            <person name="Cole G.T."/>
            <person name="Birren B.W."/>
            <person name="Henn M.R."/>
            <person name="Taylor J.W."/>
            <person name="Rounsley S.D."/>
        </authorList>
    </citation>
    <scope>GENOME REANNOTATION</scope>
    <source>
        <strain evidence="5">RS</strain>
    </source>
</reference>
<dbReference type="InParanoid" id="A0A0E1RW36"/>
<protein>
    <recommendedName>
        <fullName evidence="6">Extracellular membrane protein CFEM domain-containing protein</fullName>
    </recommendedName>
</protein>
<dbReference type="KEGG" id="cim:CIMG_09611"/>
<reference evidence="5" key="1">
    <citation type="journal article" date="2009" name="Genome Res.">
        <title>Comparative genomic analyses of the human fungal pathogens Coccidioides and their relatives.</title>
        <authorList>
            <person name="Sharpton T.J."/>
            <person name="Stajich J.E."/>
            <person name="Rounsley S.D."/>
            <person name="Gardner M.J."/>
            <person name="Wortman J.R."/>
            <person name="Jordar V.S."/>
            <person name="Maiti R."/>
            <person name="Kodira C.D."/>
            <person name="Neafsey D.E."/>
            <person name="Zeng Q."/>
            <person name="Hung C.-Y."/>
            <person name="McMahan C."/>
            <person name="Muszewska A."/>
            <person name="Grynberg M."/>
            <person name="Mandel M.A."/>
            <person name="Kellner E.M."/>
            <person name="Barker B.M."/>
            <person name="Galgiani J.N."/>
            <person name="Orbach M.J."/>
            <person name="Kirkland T.N."/>
            <person name="Cole G.T."/>
            <person name="Henn M.R."/>
            <person name="Birren B.W."/>
            <person name="Taylor J.W."/>
        </authorList>
    </citation>
    <scope>NUCLEOTIDE SEQUENCE [LARGE SCALE GENOMIC DNA]</scope>
    <source>
        <strain evidence="5">RS</strain>
    </source>
</reference>
<evidence type="ECO:0008006" key="6">
    <source>
        <dbReference type="Google" id="ProtNLM"/>
    </source>
</evidence>
<gene>
    <name evidence="4" type="ORF">CIMG_09611</name>
</gene>
<feature type="compositionally biased region" description="Basic and acidic residues" evidence="1">
    <location>
        <begin position="643"/>
        <end position="658"/>
    </location>
</feature>
<keyword evidence="2" id="KW-0472">Membrane</keyword>
<dbReference type="RefSeq" id="XP_001239990.2">
    <property type="nucleotide sequence ID" value="XM_001239989.2"/>
</dbReference>
<keyword evidence="3" id="KW-0732">Signal</keyword>
<dbReference type="EMBL" id="GG704912">
    <property type="protein sequence ID" value="EAS28407.2"/>
    <property type="molecule type" value="Genomic_DNA"/>
</dbReference>
<feature type="chain" id="PRO_5002385467" description="Extracellular membrane protein CFEM domain-containing protein" evidence="3">
    <location>
        <begin position="23"/>
        <end position="668"/>
    </location>
</feature>
<keyword evidence="5" id="KW-1185">Reference proteome</keyword>
<feature type="region of interest" description="Disordered" evidence="1">
    <location>
        <begin position="490"/>
        <end position="592"/>
    </location>
</feature>
<feature type="region of interest" description="Disordered" evidence="1">
    <location>
        <begin position="635"/>
        <end position="668"/>
    </location>
</feature>
<feature type="compositionally biased region" description="Polar residues" evidence="1">
    <location>
        <begin position="567"/>
        <end position="576"/>
    </location>
</feature>
<evidence type="ECO:0000313" key="4">
    <source>
        <dbReference type="EMBL" id="EAS28407.2"/>
    </source>
</evidence>